<feature type="non-terminal residue" evidence="2">
    <location>
        <position position="1"/>
    </location>
</feature>
<evidence type="ECO:0000256" key="1">
    <source>
        <dbReference type="SAM" id="Phobius"/>
    </source>
</evidence>
<sequence>PAAKLPMAPRTTTSTANPIVGSSNVTVSPANATNATVHANATTLSPVNVSSANGSLHHEDVHKIHSGYHYLSSWFTWREDSYAISILIPIICGMSAAVLIICTLWCIACCKRRCRSRYRRKACRQLDPKTIRKMKASDRIKLLAASSDEEF</sequence>
<feature type="transmembrane region" description="Helical" evidence="1">
    <location>
        <begin position="82"/>
        <end position="110"/>
    </location>
</feature>
<reference evidence="2" key="1">
    <citation type="submission" date="2016-07" db="EMBL/GenBank/DDBJ databases">
        <title>Salivary Glands transcriptome analysis on engorged females of Ornithodoros brasiliensis (Acari:Argasidae).</title>
        <authorList>
            <person name="Simons S.M."/>
            <person name="Carvalho E."/>
            <person name="Junqueira-de-Azevedo I."/>
            <person name="Ho P.L."/>
            <person name="Giovanni D."/>
            <person name="Mendonca R."/>
            <person name="Onofrio V."/>
            <person name="Landulfo G."/>
            <person name="Ramirez D."/>
            <person name="Barros-Battesti D."/>
        </authorList>
    </citation>
    <scope>NUCLEOTIDE SEQUENCE</scope>
    <source>
        <strain evidence="2">Female</strain>
        <tissue evidence="2">Salivary gland</tissue>
    </source>
</reference>
<dbReference type="EMBL" id="GETE01000681">
    <property type="protein sequence ID" value="JAT78985.1"/>
    <property type="molecule type" value="Transcribed_RNA"/>
</dbReference>
<keyword evidence="1" id="KW-1133">Transmembrane helix</keyword>
<dbReference type="AlphaFoldDB" id="A0A1D2AJ87"/>
<proteinExistence type="predicted"/>
<keyword evidence="1" id="KW-0812">Transmembrane</keyword>
<protein>
    <submittedName>
        <fullName evidence="2">Putative secreted peptide</fullName>
    </submittedName>
</protein>
<accession>A0A1D2AJ87</accession>
<evidence type="ECO:0000313" key="2">
    <source>
        <dbReference type="EMBL" id="JAT78985.1"/>
    </source>
</evidence>
<keyword evidence="1" id="KW-0472">Membrane</keyword>
<name>A0A1D2AJ87_ORNBR</name>
<organism evidence="2">
    <name type="scientific">Ornithodoros brasiliensis</name>
    <name type="common">Mouro tick</name>
    <dbReference type="NCBI Taxonomy" id="888526"/>
    <lineage>
        <taxon>Eukaryota</taxon>
        <taxon>Metazoa</taxon>
        <taxon>Ecdysozoa</taxon>
        <taxon>Arthropoda</taxon>
        <taxon>Chelicerata</taxon>
        <taxon>Arachnida</taxon>
        <taxon>Acari</taxon>
        <taxon>Parasitiformes</taxon>
        <taxon>Ixodida</taxon>
        <taxon>Ixodoidea</taxon>
        <taxon>Argasidae</taxon>
        <taxon>Ornithodorinae</taxon>
        <taxon>Ornithodoros</taxon>
    </lineage>
</organism>